<dbReference type="EMBL" id="JAWNGG020000051">
    <property type="protein sequence ID" value="KAK9305394.1"/>
    <property type="molecule type" value="Genomic_DNA"/>
</dbReference>
<proteinExistence type="predicted"/>
<evidence type="ECO:0000313" key="2">
    <source>
        <dbReference type="Proteomes" id="UP001432146"/>
    </source>
</evidence>
<dbReference type="AlphaFoldDB" id="A0AAW1A618"/>
<evidence type="ECO:0000313" key="1">
    <source>
        <dbReference type="EMBL" id="KAK9305394.1"/>
    </source>
</evidence>
<organism evidence="1 2">
    <name type="scientific">Tetragonisca angustula</name>
    <dbReference type="NCBI Taxonomy" id="166442"/>
    <lineage>
        <taxon>Eukaryota</taxon>
        <taxon>Metazoa</taxon>
        <taxon>Ecdysozoa</taxon>
        <taxon>Arthropoda</taxon>
        <taxon>Hexapoda</taxon>
        <taxon>Insecta</taxon>
        <taxon>Pterygota</taxon>
        <taxon>Neoptera</taxon>
        <taxon>Endopterygota</taxon>
        <taxon>Hymenoptera</taxon>
        <taxon>Apocrita</taxon>
        <taxon>Aculeata</taxon>
        <taxon>Apoidea</taxon>
        <taxon>Anthophila</taxon>
        <taxon>Apidae</taxon>
        <taxon>Tetragonisca</taxon>
    </lineage>
</organism>
<comment type="caution">
    <text evidence="1">The sequence shown here is derived from an EMBL/GenBank/DDBJ whole genome shotgun (WGS) entry which is preliminary data.</text>
</comment>
<name>A0AAW1A618_9HYME</name>
<accession>A0AAW1A618</accession>
<sequence length="108" mass="12557">MRPSRYAGVAVAYSGMLIEDYQENEMFGVEHALVRVSLRRGDLVVEAFRRKFEARDVESQTSRRREECAKDTSLRIERSLAAAEINDELTCFTIFDAHWERIIDQTIN</sequence>
<dbReference type="Proteomes" id="UP001432146">
    <property type="component" value="Unassembled WGS sequence"/>
</dbReference>
<protein>
    <submittedName>
        <fullName evidence="1">Uncharacterized protein</fullName>
    </submittedName>
</protein>
<gene>
    <name evidence="1" type="ORF">QLX08_003532</name>
</gene>
<keyword evidence="2" id="KW-1185">Reference proteome</keyword>
<reference evidence="1 2" key="1">
    <citation type="submission" date="2024-05" db="EMBL/GenBank/DDBJ databases">
        <title>The nuclear and mitochondrial genome assemblies of Tetragonisca angustula (Apidae: Meliponini), a tiny yet remarkable pollinator in the Neotropics.</title>
        <authorList>
            <person name="Ferrari R."/>
            <person name="Ricardo P.C."/>
            <person name="Dias F.C."/>
            <person name="Araujo N.S."/>
            <person name="Soares D.O."/>
            <person name="Zhou Q.-S."/>
            <person name="Zhu C.-D."/>
            <person name="Coutinho L."/>
            <person name="Airas M.C."/>
            <person name="Batista T.M."/>
        </authorList>
    </citation>
    <scope>NUCLEOTIDE SEQUENCE [LARGE SCALE GENOMIC DNA]</scope>
    <source>
        <strain evidence="1">ASF017062</strain>
        <tissue evidence="1">Abdomen</tissue>
    </source>
</reference>